<dbReference type="InterPro" id="IPR016024">
    <property type="entry name" value="ARM-type_fold"/>
</dbReference>
<accession>A0A7G2C8M8</accession>
<dbReference type="EMBL" id="LR877149">
    <property type="protein sequence ID" value="CAD2215464.1"/>
    <property type="molecule type" value="Genomic_DNA"/>
</dbReference>
<dbReference type="PANTHER" id="PTHR12048">
    <property type="entry name" value="CCAAT-BINDING FACTOR-RELATED"/>
    <property type="match status" value="1"/>
</dbReference>
<dbReference type="InterPro" id="IPR040155">
    <property type="entry name" value="CEBPZ/Mak21-like"/>
</dbReference>
<sequence>MSDSSVLDLEKKWYTVTLPVKTCSLKDIANSNTTKEDMDRYFQEAQEVLERECSVSSMDRGRWYSSQFLSRGTTSDRIASAAVKLSDTDFMFFLEGFNLLFDTARADTHHYEAALKALSAVWPRLLPARPLKRFISQYFATLPEDEASRNKVLVYWYLEDYLKSTYTQFLSLCESMLKDRIVQRREAWLDLVGKLLCSVAEGRNTAMAMIIDKLGDPNSQIAHKAYHHLLTLLSESSTHQQSLFTELEKIIFMKNCPLRTMRYAANVMNQLVYSKDERKLAIKAVQTYLFSVPSAGDHLPGGLHGDDGDHYRVTSRFSIFWYRYRTSQRTLECAVCAGEYRHLPTTGFYPFLAPAACPRQGNPGDV</sequence>
<dbReference type="GO" id="GO:0005634">
    <property type="term" value="C:nucleus"/>
    <property type="evidence" value="ECO:0007669"/>
    <property type="project" value="TreeGrafter"/>
</dbReference>
<dbReference type="Proteomes" id="UP000515908">
    <property type="component" value="Chromosome 05"/>
</dbReference>
<protein>
    <submittedName>
        <fullName evidence="1">Uncharacterized protein</fullName>
    </submittedName>
</protein>
<dbReference type="Gene3D" id="1.25.10.10">
    <property type="entry name" value="Leucine-rich Repeat Variant"/>
    <property type="match status" value="1"/>
</dbReference>
<keyword evidence="2" id="KW-1185">Reference proteome</keyword>
<evidence type="ECO:0000313" key="2">
    <source>
        <dbReference type="Proteomes" id="UP000515908"/>
    </source>
</evidence>
<gene>
    <name evidence="1" type="ORF">ADEAN_000291900</name>
</gene>
<dbReference type="SUPFAM" id="SSF48371">
    <property type="entry name" value="ARM repeat"/>
    <property type="match status" value="1"/>
</dbReference>
<evidence type="ECO:0000313" key="1">
    <source>
        <dbReference type="EMBL" id="CAD2215464.1"/>
    </source>
</evidence>
<dbReference type="VEuPathDB" id="TriTrypDB:ADEAN_000291900"/>
<dbReference type="AlphaFoldDB" id="A0A7G2C8M8"/>
<name>A0A7G2C8M8_9TRYP</name>
<proteinExistence type="predicted"/>
<dbReference type="InterPro" id="IPR011989">
    <property type="entry name" value="ARM-like"/>
</dbReference>
<reference evidence="1 2" key="1">
    <citation type="submission" date="2020-08" db="EMBL/GenBank/DDBJ databases">
        <authorList>
            <person name="Newling K."/>
            <person name="Davey J."/>
            <person name="Forrester S."/>
        </authorList>
    </citation>
    <scope>NUCLEOTIDE SEQUENCE [LARGE SCALE GENOMIC DNA]</scope>
    <source>
        <strain evidence="2">Crithidia deanei Carvalho (ATCC PRA-265)</strain>
    </source>
</reference>
<dbReference type="PANTHER" id="PTHR12048:SF0">
    <property type="entry name" value="CCAAT_ENHANCER-BINDING PROTEIN ZETA"/>
    <property type="match status" value="1"/>
</dbReference>
<organism evidence="1 2">
    <name type="scientific">Angomonas deanei</name>
    <dbReference type="NCBI Taxonomy" id="59799"/>
    <lineage>
        <taxon>Eukaryota</taxon>
        <taxon>Discoba</taxon>
        <taxon>Euglenozoa</taxon>
        <taxon>Kinetoplastea</taxon>
        <taxon>Metakinetoplastina</taxon>
        <taxon>Trypanosomatida</taxon>
        <taxon>Trypanosomatidae</taxon>
        <taxon>Strigomonadinae</taxon>
        <taxon>Angomonas</taxon>
    </lineage>
</organism>